<accession>A0AA35MDE5</accession>
<organism evidence="4 5">
    <name type="scientific">Clonostachys chloroleuca</name>
    <dbReference type="NCBI Taxonomy" id="1926264"/>
    <lineage>
        <taxon>Eukaryota</taxon>
        <taxon>Fungi</taxon>
        <taxon>Dikarya</taxon>
        <taxon>Ascomycota</taxon>
        <taxon>Pezizomycotina</taxon>
        <taxon>Sordariomycetes</taxon>
        <taxon>Hypocreomycetidae</taxon>
        <taxon>Hypocreales</taxon>
        <taxon>Bionectriaceae</taxon>
        <taxon>Clonostachys</taxon>
    </lineage>
</organism>
<evidence type="ECO:0000313" key="5">
    <source>
        <dbReference type="Proteomes" id="UP001160390"/>
    </source>
</evidence>
<dbReference type="AlphaFoldDB" id="A0AA35MDE5"/>
<dbReference type="Proteomes" id="UP001160390">
    <property type="component" value="Unassembled WGS sequence"/>
</dbReference>
<evidence type="ECO:0000256" key="2">
    <source>
        <dbReference type="ARBA" id="ARBA00022857"/>
    </source>
</evidence>
<comment type="caution">
    <text evidence="4">The sequence shown here is derived from an EMBL/GenBank/DDBJ whole genome shotgun (WGS) entry which is preliminary data.</text>
</comment>
<dbReference type="GO" id="GO:0016491">
    <property type="term" value="F:oxidoreductase activity"/>
    <property type="evidence" value="ECO:0007669"/>
    <property type="project" value="UniProtKB-KW"/>
</dbReference>
<dbReference type="Gene3D" id="3.40.50.720">
    <property type="entry name" value="NAD(P)-binding Rossmann-like Domain"/>
    <property type="match status" value="1"/>
</dbReference>
<dbReference type="PRINTS" id="PR00081">
    <property type="entry name" value="GDHRDH"/>
</dbReference>
<keyword evidence="5" id="KW-1185">Reference proteome</keyword>
<dbReference type="SUPFAM" id="SSF51735">
    <property type="entry name" value="NAD(P)-binding Rossmann-fold domains"/>
    <property type="match status" value="1"/>
</dbReference>
<gene>
    <name evidence="4" type="ORF">CCHLO57077_00007710</name>
</gene>
<evidence type="ECO:0000256" key="1">
    <source>
        <dbReference type="ARBA" id="ARBA00006484"/>
    </source>
</evidence>
<dbReference type="Pfam" id="PF00106">
    <property type="entry name" value="adh_short"/>
    <property type="match status" value="1"/>
</dbReference>
<dbReference type="EMBL" id="CABFNP030001261">
    <property type="protein sequence ID" value="CAI6095065.1"/>
    <property type="molecule type" value="Genomic_DNA"/>
</dbReference>
<evidence type="ECO:0000313" key="4">
    <source>
        <dbReference type="EMBL" id="CAI6095065.1"/>
    </source>
</evidence>
<evidence type="ECO:0000256" key="3">
    <source>
        <dbReference type="ARBA" id="ARBA00023002"/>
    </source>
</evidence>
<protein>
    <submittedName>
        <fullName evidence="4">Uncharacterized protein</fullName>
    </submittedName>
</protein>
<sequence>MNDTDIDEAVNLKAVYNEQSRLMLPDLGFWDVITLLDCLSQSRNRPLTSFDTLQYTMPVYNINPELFSGLQNQVVVLTGGAHGVGESVVTTLYSVGAHVVFGDIDKTACVHLIQKLSEGHPLSTGSLAFRRVDVRNYEDNLGLFQDAFSRHGRVDHAMSIAGVTEGQNWFDPSLDLASITAPPSTSVLDINLVGALYFARVAAVYLLQGVDSGRDKSLMLTGSLASFKEQPGLYVYQPAKHGVLGLFRAIRRNLASRGIRINILCPGLISTAMSTKIQHIWEENKLPINTANQVGDYALSLITKGQEKDGSIRTGLAIYVEGGKGWEFESELDRLDEEWMGAEMARNCVEINRVLGVGAAWTTERPKI</sequence>
<name>A0AA35MDE5_9HYPO</name>
<dbReference type="InterPro" id="IPR002347">
    <property type="entry name" value="SDR_fam"/>
</dbReference>
<dbReference type="PANTHER" id="PTHR43180">
    <property type="entry name" value="3-OXOACYL-(ACYL-CARRIER-PROTEIN) REDUCTASE (AFU_ORTHOLOGUE AFUA_6G11210)"/>
    <property type="match status" value="1"/>
</dbReference>
<dbReference type="InterPro" id="IPR036291">
    <property type="entry name" value="NAD(P)-bd_dom_sf"/>
</dbReference>
<proteinExistence type="inferred from homology"/>
<keyword evidence="3" id="KW-0560">Oxidoreductase</keyword>
<comment type="similarity">
    <text evidence="1">Belongs to the short-chain dehydrogenases/reductases (SDR) family.</text>
</comment>
<dbReference type="PANTHER" id="PTHR43180:SF86">
    <property type="entry name" value="DEHYDROGENASE, PUTATIVE (AFU_ORTHOLOGUE AFUA_3G00290)-RELATED"/>
    <property type="match status" value="1"/>
</dbReference>
<keyword evidence="2" id="KW-0521">NADP</keyword>
<reference evidence="4" key="1">
    <citation type="submission" date="2023-01" db="EMBL/GenBank/DDBJ databases">
        <authorList>
            <person name="Piombo E."/>
        </authorList>
    </citation>
    <scope>NUCLEOTIDE SEQUENCE</scope>
</reference>